<evidence type="ECO:0000259" key="2">
    <source>
        <dbReference type="Pfam" id="PF03795"/>
    </source>
</evidence>
<organism evidence="3 4">
    <name type="scientific">Devosia litorisediminis</name>
    <dbReference type="NCBI Taxonomy" id="2829817"/>
    <lineage>
        <taxon>Bacteria</taxon>
        <taxon>Pseudomonadati</taxon>
        <taxon>Pseudomonadota</taxon>
        <taxon>Alphaproteobacteria</taxon>
        <taxon>Hyphomicrobiales</taxon>
        <taxon>Devosiaceae</taxon>
        <taxon>Devosia</taxon>
    </lineage>
</organism>
<protein>
    <submittedName>
        <fullName evidence="3">YciI family protein</fullName>
    </submittedName>
</protein>
<dbReference type="Proteomes" id="UP000678281">
    <property type="component" value="Unassembled WGS sequence"/>
</dbReference>
<evidence type="ECO:0000313" key="4">
    <source>
        <dbReference type="Proteomes" id="UP000678281"/>
    </source>
</evidence>
<dbReference type="RefSeq" id="WP_212659920.1">
    <property type="nucleotide sequence ID" value="NZ_JAGXTP010000003.1"/>
</dbReference>
<proteinExistence type="inferred from homology"/>
<dbReference type="SUPFAM" id="SSF54909">
    <property type="entry name" value="Dimeric alpha+beta barrel"/>
    <property type="match status" value="1"/>
</dbReference>
<dbReference type="PANTHER" id="PTHR33606">
    <property type="entry name" value="PROTEIN YCII"/>
    <property type="match status" value="1"/>
</dbReference>
<comment type="caution">
    <text evidence="3">The sequence shown here is derived from an EMBL/GenBank/DDBJ whole genome shotgun (WGS) entry which is preliminary data.</text>
</comment>
<dbReference type="InterPro" id="IPR011008">
    <property type="entry name" value="Dimeric_a/b-barrel"/>
</dbReference>
<keyword evidence="4" id="KW-1185">Reference proteome</keyword>
<dbReference type="Pfam" id="PF03795">
    <property type="entry name" value="YCII"/>
    <property type="match status" value="1"/>
</dbReference>
<comment type="similarity">
    <text evidence="1">Belongs to the YciI family.</text>
</comment>
<reference evidence="3" key="1">
    <citation type="submission" date="2021-04" db="EMBL/GenBank/DDBJ databases">
        <title>Devosia litorisediminis sp. nov., isolated from a sand dune.</title>
        <authorList>
            <person name="Park S."/>
            <person name="Yoon J.-H."/>
        </authorList>
    </citation>
    <scope>NUCLEOTIDE SEQUENCE</scope>
    <source>
        <strain evidence="3">BSSL-BM10</strain>
    </source>
</reference>
<feature type="domain" description="YCII-related" evidence="2">
    <location>
        <begin position="1"/>
        <end position="87"/>
    </location>
</feature>
<accession>A0A942E8Z3</accession>
<evidence type="ECO:0000256" key="1">
    <source>
        <dbReference type="ARBA" id="ARBA00007689"/>
    </source>
</evidence>
<dbReference type="EMBL" id="JAGXTP010000003">
    <property type="protein sequence ID" value="MBS3850295.1"/>
    <property type="molecule type" value="Genomic_DNA"/>
</dbReference>
<dbReference type="AlphaFoldDB" id="A0A942E8Z3"/>
<dbReference type="InterPro" id="IPR051807">
    <property type="entry name" value="Sec-metab_biosynth-assoc"/>
</dbReference>
<name>A0A942E8Z3_9HYPH</name>
<dbReference type="InterPro" id="IPR005545">
    <property type="entry name" value="YCII"/>
</dbReference>
<sequence length="97" mass="10772">MLFVFIGKDKPDNLEQRLAVRPVHLEHLNSLGDKLVAAGALWDDNEKPEGSVMVLEADSLEAAKTAFAADPFVQQGVFASWEVKRWNLAIDHMAKRG</sequence>
<dbReference type="Gene3D" id="3.30.70.1060">
    <property type="entry name" value="Dimeric alpha+beta barrel"/>
    <property type="match status" value="1"/>
</dbReference>
<dbReference type="PANTHER" id="PTHR33606:SF3">
    <property type="entry name" value="PROTEIN YCII"/>
    <property type="match status" value="1"/>
</dbReference>
<evidence type="ECO:0000313" key="3">
    <source>
        <dbReference type="EMBL" id="MBS3850295.1"/>
    </source>
</evidence>
<gene>
    <name evidence="3" type="ORF">KD146_16470</name>
</gene>